<dbReference type="EMBL" id="CP108125">
    <property type="protein sequence ID" value="WTO81153.1"/>
    <property type="molecule type" value="Genomic_DNA"/>
</dbReference>
<evidence type="ECO:0000256" key="7">
    <source>
        <dbReference type="SAM" id="Phobius"/>
    </source>
</evidence>
<keyword evidence="4 7" id="KW-0812">Transmembrane</keyword>
<feature type="transmembrane region" description="Helical" evidence="7">
    <location>
        <begin position="338"/>
        <end position="361"/>
    </location>
</feature>
<proteinExistence type="predicted"/>
<feature type="transmembrane region" description="Helical" evidence="7">
    <location>
        <begin position="276"/>
        <end position="297"/>
    </location>
</feature>
<feature type="transmembrane region" description="Helical" evidence="7">
    <location>
        <begin position="135"/>
        <end position="157"/>
    </location>
</feature>
<reference evidence="9 10" key="1">
    <citation type="submission" date="2022-10" db="EMBL/GenBank/DDBJ databases">
        <title>The complete genomes of actinobacterial strains from the NBC collection.</title>
        <authorList>
            <person name="Joergensen T.S."/>
            <person name="Alvarez Arevalo M."/>
            <person name="Sterndorff E.B."/>
            <person name="Faurdal D."/>
            <person name="Vuksanovic O."/>
            <person name="Mourched A.-S."/>
            <person name="Charusanti P."/>
            <person name="Shaw S."/>
            <person name="Blin K."/>
            <person name="Weber T."/>
        </authorList>
    </citation>
    <scope>NUCLEOTIDE SEQUENCE [LARGE SCALE GENOMIC DNA]</scope>
    <source>
        <strain evidence="9 10">NBC_00206</strain>
    </source>
</reference>
<feature type="transmembrane region" description="Helical" evidence="7">
    <location>
        <begin position="303"/>
        <end position="326"/>
    </location>
</feature>
<dbReference type="InterPro" id="IPR020846">
    <property type="entry name" value="MFS_dom"/>
</dbReference>
<feature type="domain" description="Major facilitator superfamily (MFS) profile" evidence="8">
    <location>
        <begin position="10"/>
        <end position="392"/>
    </location>
</feature>
<feature type="transmembrane region" description="Helical" evidence="7">
    <location>
        <begin position="12"/>
        <end position="36"/>
    </location>
</feature>
<feature type="transmembrane region" description="Helical" evidence="7">
    <location>
        <begin position="77"/>
        <end position="95"/>
    </location>
</feature>
<comment type="subcellular location">
    <subcellularLocation>
        <location evidence="1">Cell membrane</location>
        <topology evidence="1">Multi-pass membrane protein</topology>
    </subcellularLocation>
</comment>
<keyword evidence="5 7" id="KW-1133">Transmembrane helix</keyword>
<keyword evidence="10" id="KW-1185">Reference proteome</keyword>
<dbReference type="Proteomes" id="UP001622690">
    <property type="component" value="Chromosome"/>
</dbReference>
<dbReference type="PROSITE" id="PS00216">
    <property type="entry name" value="SUGAR_TRANSPORT_1"/>
    <property type="match status" value="1"/>
</dbReference>
<feature type="transmembrane region" description="Helical" evidence="7">
    <location>
        <begin position="42"/>
        <end position="65"/>
    </location>
</feature>
<dbReference type="Pfam" id="PF07690">
    <property type="entry name" value="MFS_1"/>
    <property type="match status" value="1"/>
</dbReference>
<dbReference type="PROSITE" id="PS50850">
    <property type="entry name" value="MFS"/>
    <property type="match status" value="1"/>
</dbReference>
<feature type="transmembrane region" description="Helical" evidence="7">
    <location>
        <begin position="101"/>
        <end position="123"/>
    </location>
</feature>
<keyword evidence="3" id="KW-1003">Cell membrane</keyword>
<accession>A0ABZ1IN23</accession>
<dbReference type="PANTHER" id="PTHR23517">
    <property type="entry name" value="RESISTANCE PROTEIN MDTM, PUTATIVE-RELATED-RELATED"/>
    <property type="match status" value="1"/>
</dbReference>
<dbReference type="SUPFAM" id="SSF103473">
    <property type="entry name" value="MFS general substrate transporter"/>
    <property type="match status" value="1"/>
</dbReference>
<dbReference type="Gene3D" id="1.20.1250.20">
    <property type="entry name" value="MFS general substrate transporter like domains"/>
    <property type="match status" value="1"/>
</dbReference>
<evidence type="ECO:0000256" key="6">
    <source>
        <dbReference type="ARBA" id="ARBA00023136"/>
    </source>
</evidence>
<evidence type="ECO:0000256" key="3">
    <source>
        <dbReference type="ARBA" id="ARBA00022475"/>
    </source>
</evidence>
<keyword evidence="2" id="KW-0813">Transport</keyword>
<feature type="transmembrane region" description="Helical" evidence="7">
    <location>
        <begin position="247"/>
        <end position="264"/>
    </location>
</feature>
<evidence type="ECO:0000256" key="4">
    <source>
        <dbReference type="ARBA" id="ARBA00022692"/>
    </source>
</evidence>
<sequence>MTEPRQRSFPWYVVAAVVFAVGMAGTTLPTPLYGLYREEIGFSQFLITVIFAVYAVGVIVALLLAGNFSDVLGRRPIIFTALVLSVLSALCFLFEDGLPLLFVGRVFSGFAAGLLSGAATAAVTELARPDERARAAFAATAANMGGLGCGPLLAGVLAEYAPHPLRLPFLVHIGMLAVAMVLVAALPESVHRPVPRPPLRPEGMVVPPQTRSVFVPAGLASFAGFSVLGLFTAVAPSFAAQYLGVDNLAVAGAIVLTVFLASTAGQLMGRTGPGRALPLGCAILIAGCVLIGTSLLAESLGVLIAGAAVAGIGQGMSFRASVAGVARAAPDQQRGATISALFVAAYVGISLPVVGIGALSVPLGLRSAGLIFVGCVIVVASAVTVHLVRRSGVTEPRTDTVGR</sequence>
<feature type="transmembrane region" description="Helical" evidence="7">
    <location>
        <begin position="213"/>
        <end position="235"/>
    </location>
</feature>
<organism evidence="9 10">
    <name type="scientific">Streptomyces nigra</name>
    <dbReference type="NCBI Taxonomy" id="1827580"/>
    <lineage>
        <taxon>Bacteria</taxon>
        <taxon>Bacillati</taxon>
        <taxon>Actinomycetota</taxon>
        <taxon>Actinomycetes</taxon>
        <taxon>Kitasatosporales</taxon>
        <taxon>Streptomycetaceae</taxon>
        <taxon>Streptomyces</taxon>
    </lineage>
</organism>
<name>A0ABZ1IN23_9ACTN</name>
<feature type="transmembrane region" description="Helical" evidence="7">
    <location>
        <begin position="367"/>
        <end position="388"/>
    </location>
</feature>
<evidence type="ECO:0000256" key="5">
    <source>
        <dbReference type="ARBA" id="ARBA00022989"/>
    </source>
</evidence>
<dbReference type="InterPro" id="IPR011701">
    <property type="entry name" value="MFS"/>
</dbReference>
<gene>
    <name evidence="9" type="ORF">OHU27_01465</name>
</gene>
<evidence type="ECO:0000259" key="8">
    <source>
        <dbReference type="PROSITE" id="PS50850"/>
    </source>
</evidence>
<evidence type="ECO:0000256" key="2">
    <source>
        <dbReference type="ARBA" id="ARBA00022448"/>
    </source>
</evidence>
<evidence type="ECO:0000313" key="10">
    <source>
        <dbReference type="Proteomes" id="UP001622690"/>
    </source>
</evidence>
<protein>
    <submittedName>
        <fullName evidence="9">MFS transporter</fullName>
    </submittedName>
</protein>
<dbReference type="InterPro" id="IPR050171">
    <property type="entry name" value="MFS_Transporters"/>
</dbReference>
<evidence type="ECO:0000313" key="9">
    <source>
        <dbReference type="EMBL" id="WTO81153.1"/>
    </source>
</evidence>
<dbReference type="PANTHER" id="PTHR23517:SF13">
    <property type="entry name" value="MAJOR FACILITATOR SUPERFAMILY MFS_1"/>
    <property type="match status" value="1"/>
</dbReference>
<dbReference type="InterPro" id="IPR036259">
    <property type="entry name" value="MFS_trans_sf"/>
</dbReference>
<keyword evidence="6 7" id="KW-0472">Membrane</keyword>
<dbReference type="RefSeq" id="WP_406256154.1">
    <property type="nucleotide sequence ID" value="NZ_CP108125.1"/>
</dbReference>
<evidence type="ECO:0000256" key="1">
    <source>
        <dbReference type="ARBA" id="ARBA00004651"/>
    </source>
</evidence>
<feature type="transmembrane region" description="Helical" evidence="7">
    <location>
        <begin position="169"/>
        <end position="186"/>
    </location>
</feature>
<dbReference type="InterPro" id="IPR005829">
    <property type="entry name" value="Sugar_transporter_CS"/>
</dbReference>